<dbReference type="PANTHER" id="PTHR33472:SF1">
    <property type="entry name" value="EXTENSIN-RELATED"/>
    <property type="match status" value="1"/>
</dbReference>
<protein>
    <recommendedName>
        <fullName evidence="4">Vegetative cell wall protein gp1-like</fullName>
    </recommendedName>
</protein>
<keyword evidence="3" id="KW-1185">Reference proteome</keyword>
<dbReference type="PANTHER" id="PTHR33472">
    <property type="entry name" value="OS01G0106600 PROTEIN"/>
    <property type="match status" value="1"/>
</dbReference>
<dbReference type="Proteomes" id="UP000834106">
    <property type="component" value="Chromosome 7"/>
</dbReference>
<proteinExistence type="predicted"/>
<dbReference type="AlphaFoldDB" id="A0AAD1Z7A6"/>
<organism evidence="2 3">
    <name type="scientific">Fraxinus pennsylvanica</name>
    <dbReference type="NCBI Taxonomy" id="56036"/>
    <lineage>
        <taxon>Eukaryota</taxon>
        <taxon>Viridiplantae</taxon>
        <taxon>Streptophyta</taxon>
        <taxon>Embryophyta</taxon>
        <taxon>Tracheophyta</taxon>
        <taxon>Spermatophyta</taxon>
        <taxon>Magnoliopsida</taxon>
        <taxon>eudicotyledons</taxon>
        <taxon>Gunneridae</taxon>
        <taxon>Pentapetalae</taxon>
        <taxon>asterids</taxon>
        <taxon>lamiids</taxon>
        <taxon>Lamiales</taxon>
        <taxon>Oleaceae</taxon>
        <taxon>Oleeae</taxon>
        <taxon>Fraxinus</taxon>
    </lineage>
</organism>
<dbReference type="EMBL" id="OU503042">
    <property type="protein sequence ID" value="CAI9764150.1"/>
    <property type="molecule type" value="Genomic_DNA"/>
</dbReference>
<gene>
    <name evidence="2" type="ORF">FPE_LOCUS11580</name>
</gene>
<name>A0AAD1Z7A6_9LAMI</name>
<reference evidence="2" key="1">
    <citation type="submission" date="2023-05" db="EMBL/GenBank/DDBJ databases">
        <authorList>
            <person name="Huff M."/>
        </authorList>
    </citation>
    <scope>NUCLEOTIDE SEQUENCE</scope>
</reference>
<evidence type="ECO:0000313" key="2">
    <source>
        <dbReference type="EMBL" id="CAI9764150.1"/>
    </source>
</evidence>
<evidence type="ECO:0000256" key="1">
    <source>
        <dbReference type="SAM" id="MobiDB-lite"/>
    </source>
</evidence>
<feature type="compositionally biased region" description="Polar residues" evidence="1">
    <location>
        <begin position="134"/>
        <end position="152"/>
    </location>
</feature>
<feature type="compositionally biased region" description="Pro residues" evidence="1">
    <location>
        <begin position="90"/>
        <end position="131"/>
    </location>
</feature>
<feature type="compositionally biased region" description="Polar residues" evidence="1">
    <location>
        <begin position="160"/>
        <end position="179"/>
    </location>
</feature>
<sequence length="429" mass="44764">MAVQPRPAWFLPMARQAAPAPIPDARRTAPSAPAPRPSIVQPAFPSQPQEPNPPPPPADASPPSTDAPPLSSPASAAAPPRSPVAQPAPTTAPPRSPVAPPAPAPPTPKSPMAPRAPVPSTPRSPFAPPPLVNISPSASKSPTVKASNSLPTSPAPKVLPTTNVLSPSIPSSPKTQTLDPSSSVPTSPVPKPIATANRNGLVPGQAATPASSPKIVKPLATTPVQSPKTKVASRPPSPLTLPPSQIKTESAHETMMPSEVEQKLVLVQETVGDPVMPNTHDDGIASNEKRELKKDKGENKKLFHSKELRTSMITLAGENKGAVMEISPTPKNHYSTGDPLSLHKTISIKGGIDDEQSSIDRSELKRYKDKLNKAKATQSTPTTAIINSNFQGVNNAILYDCTFTHQDPGVHHSLTGNGTGGNGIHLTDH</sequence>
<feature type="compositionally biased region" description="Pro residues" evidence="1">
    <location>
        <begin position="48"/>
        <end position="60"/>
    </location>
</feature>
<accession>A0AAD1Z7A6</accession>
<evidence type="ECO:0000313" key="3">
    <source>
        <dbReference type="Proteomes" id="UP000834106"/>
    </source>
</evidence>
<feature type="compositionally biased region" description="Low complexity" evidence="1">
    <location>
        <begin position="61"/>
        <end position="89"/>
    </location>
</feature>
<evidence type="ECO:0008006" key="4">
    <source>
        <dbReference type="Google" id="ProtNLM"/>
    </source>
</evidence>
<feature type="region of interest" description="Disordered" evidence="1">
    <location>
        <begin position="20"/>
        <end position="252"/>
    </location>
</feature>